<comment type="caution">
    <text evidence="11">The sequence shown here is derived from an EMBL/GenBank/DDBJ whole genome shotgun (WGS) entry which is preliminary data.</text>
</comment>
<feature type="domain" description="Cation efflux protein transmembrane" evidence="9">
    <location>
        <begin position="3"/>
        <end position="218"/>
    </location>
</feature>
<dbReference type="Pfam" id="PF01545">
    <property type="entry name" value="Cation_efflux"/>
    <property type="match status" value="1"/>
</dbReference>
<feature type="transmembrane region" description="Helical" evidence="8">
    <location>
        <begin position="158"/>
        <end position="181"/>
    </location>
</feature>
<feature type="transmembrane region" description="Helical" evidence="8">
    <location>
        <begin position="101"/>
        <end position="122"/>
    </location>
</feature>
<comment type="subcellular location">
    <subcellularLocation>
        <location evidence="1">Membrane</location>
        <topology evidence="1">Multi-pass membrane protein</topology>
    </subcellularLocation>
</comment>
<evidence type="ECO:0000256" key="7">
    <source>
        <dbReference type="ARBA" id="ARBA00023136"/>
    </source>
</evidence>
<evidence type="ECO:0000313" key="12">
    <source>
        <dbReference type="Proteomes" id="UP000242146"/>
    </source>
</evidence>
<dbReference type="STRING" id="101127.A0A1X2GAC3"/>
<dbReference type="AlphaFoldDB" id="A0A1X2GAC3"/>
<evidence type="ECO:0000256" key="2">
    <source>
        <dbReference type="ARBA" id="ARBA00008873"/>
    </source>
</evidence>
<keyword evidence="12" id="KW-1185">Reference proteome</keyword>
<dbReference type="InterPro" id="IPR027469">
    <property type="entry name" value="Cation_efflux_TMD_sf"/>
</dbReference>
<keyword evidence="7 8" id="KW-0472">Membrane</keyword>
<keyword evidence="4 8" id="KW-0812">Transmembrane</keyword>
<dbReference type="InterPro" id="IPR027470">
    <property type="entry name" value="Cation_efflux_CTD"/>
</dbReference>
<name>A0A1X2GAC3_9FUNG</name>
<keyword evidence="3" id="KW-0813">Transport</keyword>
<dbReference type="PANTHER" id="PTHR45820:SF4">
    <property type="entry name" value="ZINC TRANSPORTER 63C, ISOFORM F"/>
    <property type="match status" value="1"/>
</dbReference>
<evidence type="ECO:0000259" key="9">
    <source>
        <dbReference type="Pfam" id="PF01545"/>
    </source>
</evidence>
<dbReference type="GO" id="GO:0006882">
    <property type="term" value="P:intracellular zinc ion homeostasis"/>
    <property type="evidence" value="ECO:0007669"/>
    <property type="project" value="TreeGrafter"/>
</dbReference>
<evidence type="ECO:0000256" key="1">
    <source>
        <dbReference type="ARBA" id="ARBA00004141"/>
    </source>
</evidence>
<evidence type="ECO:0000313" key="11">
    <source>
        <dbReference type="EMBL" id="ORX49120.1"/>
    </source>
</evidence>
<organism evidence="11 12">
    <name type="scientific">Hesseltinella vesiculosa</name>
    <dbReference type="NCBI Taxonomy" id="101127"/>
    <lineage>
        <taxon>Eukaryota</taxon>
        <taxon>Fungi</taxon>
        <taxon>Fungi incertae sedis</taxon>
        <taxon>Mucoromycota</taxon>
        <taxon>Mucoromycotina</taxon>
        <taxon>Mucoromycetes</taxon>
        <taxon>Mucorales</taxon>
        <taxon>Cunninghamellaceae</taxon>
        <taxon>Hesseltinella</taxon>
    </lineage>
</organism>
<feature type="transmembrane region" description="Helical" evidence="8">
    <location>
        <begin position="193"/>
        <end position="210"/>
    </location>
</feature>
<evidence type="ECO:0000256" key="4">
    <source>
        <dbReference type="ARBA" id="ARBA00022692"/>
    </source>
</evidence>
<dbReference type="PANTHER" id="PTHR45820">
    <property type="entry name" value="FI23527P1"/>
    <property type="match status" value="1"/>
</dbReference>
<dbReference type="Gene3D" id="1.20.1510.10">
    <property type="entry name" value="Cation efflux protein transmembrane domain"/>
    <property type="match status" value="1"/>
</dbReference>
<dbReference type="InterPro" id="IPR036837">
    <property type="entry name" value="Cation_efflux_CTD_sf"/>
</dbReference>
<dbReference type="GO" id="GO:0016020">
    <property type="term" value="C:membrane"/>
    <property type="evidence" value="ECO:0007669"/>
    <property type="project" value="UniProtKB-SubCell"/>
</dbReference>
<sequence length="372" mass="41005">MMVIYVTFFIAELGVGYYTSSLALIADSFHMLNDLISLMVALWAIRLANRPVSDNSKYTYGWQRAEILGALLNGVFLLALCVAIVLQSVERFIRLEQMTNPDIVVIVAGAGLVSNIFGMFLFHDHSHHHHGHGHSKDDHDIEQHTHEGGGGHMNMKGIFLHVLGDALGNIGVIAAALFIWFAPYDWRYYADPFISLLIAIVIFTTAVPLVRQTSNILLQGVPASINLVDLRDSLLKIPGINSVHELHIWQLSDTKIVASLHVLIEHGYDYMDLSAKLRKTLHSFGVHSATIQPEFLDQKETLNDLASDSLSTSLQAIPAQQPPVDSSCLLHCIEDESCYENACCPPPYTQPLHPSSLRSNASLATPPVPSST</sequence>
<evidence type="ECO:0000256" key="8">
    <source>
        <dbReference type="SAM" id="Phobius"/>
    </source>
</evidence>
<evidence type="ECO:0000259" key="10">
    <source>
        <dbReference type="Pfam" id="PF16916"/>
    </source>
</evidence>
<dbReference type="InterPro" id="IPR002524">
    <property type="entry name" value="Cation_efflux"/>
</dbReference>
<gene>
    <name evidence="11" type="ORF">DM01DRAFT_318015</name>
</gene>
<feature type="transmembrane region" description="Helical" evidence="8">
    <location>
        <begin position="70"/>
        <end position="89"/>
    </location>
</feature>
<dbReference type="NCBIfam" id="TIGR01297">
    <property type="entry name" value="CDF"/>
    <property type="match status" value="1"/>
</dbReference>
<proteinExistence type="inferred from homology"/>
<dbReference type="SUPFAM" id="SSF161111">
    <property type="entry name" value="Cation efflux protein transmembrane domain-like"/>
    <property type="match status" value="1"/>
</dbReference>
<reference evidence="11 12" key="1">
    <citation type="submission" date="2016-07" db="EMBL/GenBank/DDBJ databases">
        <title>Pervasive Adenine N6-methylation of Active Genes in Fungi.</title>
        <authorList>
            <consortium name="DOE Joint Genome Institute"/>
            <person name="Mondo S.J."/>
            <person name="Dannebaum R.O."/>
            <person name="Kuo R.C."/>
            <person name="Labutti K."/>
            <person name="Haridas S."/>
            <person name="Kuo A."/>
            <person name="Salamov A."/>
            <person name="Ahrendt S.R."/>
            <person name="Lipzen A."/>
            <person name="Sullivan W."/>
            <person name="Andreopoulos W.B."/>
            <person name="Clum A."/>
            <person name="Lindquist E."/>
            <person name="Daum C."/>
            <person name="Ramamoorthy G.K."/>
            <person name="Gryganskyi A."/>
            <person name="Culley D."/>
            <person name="Magnuson J.K."/>
            <person name="James T.Y."/>
            <person name="O'Malley M.A."/>
            <person name="Stajich J.E."/>
            <person name="Spatafora J.W."/>
            <person name="Visel A."/>
            <person name="Grigoriev I.V."/>
        </authorList>
    </citation>
    <scope>NUCLEOTIDE SEQUENCE [LARGE SCALE GENOMIC DNA]</scope>
    <source>
        <strain evidence="11 12">NRRL 3301</strain>
    </source>
</reference>
<evidence type="ECO:0000256" key="6">
    <source>
        <dbReference type="ARBA" id="ARBA00022989"/>
    </source>
</evidence>
<dbReference type="Pfam" id="PF16916">
    <property type="entry name" value="ZT_dimer"/>
    <property type="match status" value="1"/>
</dbReference>
<dbReference type="GO" id="GO:0005385">
    <property type="term" value="F:zinc ion transmembrane transporter activity"/>
    <property type="evidence" value="ECO:0007669"/>
    <property type="project" value="TreeGrafter"/>
</dbReference>
<dbReference type="SUPFAM" id="SSF160240">
    <property type="entry name" value="Cation efflux protein cytoplasmic domain-like"/>
    <property type="match status" value="1"/>
</dbReference>
<protein>
    <submittedName>
        <fullName evidence="11">Cation efflux protein</fullName>
    </submittedName>
</protein>
<dbReference type="EMBL" id="MCGT01000027">
    <property type="protein sequence ID" value="ORX49120.1"/>
    <property type="molecule type" value="Genomic_DNA"/>
</dbReference>
<feature type="transmembrane region" description="Helical" evidence="8">
    <location>
        <begin position="5"/>
        <end position="25"/>
    </location>
</feature>
<keyword evidence="6 8" id="KW-1133">Transmembrane helix</keyword>
<evidence type="ECO:0000256" key="3">
    <source>
        <dbReference type="ARBA" id="ARBA00022448"/>
    </source>
</evidence>
<comment type="similarity">
    <text evidence="2">Belongs to the cation diffusion facilitator (CDF) transporter (TC 2.A.4) family. SLC30A subfamily.</text>
</comment>
<keyword evidence="5" id="KW-0862">Zinc</keyword>
<dbReference type="OrthoDB" id="9944568at2759"/>
<dbReference type="InterPro" id="IPR058533">
    <property type="entry name" value="Cation_efflux_TM"/>
</dbReference>
<feature type="domain" description="Cation efflux protein cytoplasmic" evidence="10">
    <location>
        <begin position="225"/>
        <end position="294"/>
    </location>
</feature>
<evidence type="ECO:0000256" key="5">
    <source>
        <dbReference type="ARBA" id="ARBA00022833"/>
    </source>
</evidence>
<accession>A0A1X2GAC3</accession>
<dbReference type="Proteomes" id="UP000242146">
    <property type="component" value="Unassembled WGS sequence"/>
</dbReference>